<dbReference type="RefSeq" id="WP_090870946.1">
    <property type="nucleotide sequence ID" value="NZ_FNYE01000027.1"/>
</dbReference>
<dbReference type="CDD" id="cd04301">
    <property type="entry name" value="NAT_SF"/>
    <property type="match status" value="1"/>
</dbReference>
<dbReference type="STRING" id="667676.SAMN05192539_102734"/>
<sequence length="171" mass="18732">MNRVRPHIRPLCASDAAAYASLRLCAIDEAPHAFASTREEEGKRTLDDIEARICSTTNQIVFGAFDGATLIAVAGLRRYPLRPVQQKGFLWGLFVAQAHRRNGVARQLIAAAIDHARAMGLTHVALNTDAENAGAIALYRSTGFEAVENEPCVDGIDDDTDREVEMMLRLK</sequence>
<protein>
    <submittedName>
        <fullName evidence="4">Protein N-acetyltransferase, RimJ/RimL family</fullName>
    </submittedName>
</protein>
<feature type="domain" description="N-acetyltransferase" evidence="3">
    <location>
        <begin position="6"/>
        <end position="171"/>
    </location>
</feature>
<reference evidence="5" key="1">
    <citation type="submission" date="2016-10" db="EMBL/GenBank/DDBJ databases">
        <authorList>
            <person name="Varghese N."/>
            <person name="Submissions S."/>
        </authorList>
    </citation>
    <scope>NUCLEOTIDE SEQUENCE [LARGE SCALE GENOMIC DNA]</scope>
    <source>
        <strain evidence="5">LMG 26031</strain>
    </source>
</reference>
<organism evidence="4 5">
    <name type="scientific">Paraburkholderia diazotrophica</name>
    <dbReference type="NCBI Taxonomy" id="667676"/>
    <lineage>
        <taxon>Bacteria</taxon>
        <taxon>Pseudomonadati</taxon>
        <taxon>Pseudomonadota</taxon>
        <taxon>Betaproteobacteria</taxon>
        <taxon>Burkholderiales</taxon>
        <taxon>Burkholderiaceae</taxon>
        <taxon>Paraburkholderia</taxon>
    </lineage>
</organism>
<dbReference type="PROSITE" id="PS51186">
    <property type="entry name" value="GNAT"/>
    <property type="match status" value="1"/>
</dbReference>
<dbReference type="OrthoDB" id="9799092at2"/>
<accession>A0A1H7DH50</accession>
<dbReference type="Pfam" id="PF00583">
    <property type="entry name" value="Acetyltransf_1"/>
    <property type="match status" value="1"/>
</dbReference>
<dbReference type="PANTHER" id="PTHR43877">
    <property type="entry name" value="AMINOALKYLPHOSPHONATE N-ACETYLTRANSFERASE-RELATED-RELATED"/>
    <property type="match status" value="1"/>
</dbReference>
<evidence type="ECO:0000256" key="2">
    <source>
        <dbReference type="ARBA" id="ARBA00023315"/>
    </source>
</evidence>
<dbReference type="Gene3D" id="3.40.630.30">
    <property type="match status" value="1"/>
</dbReference>
<gene>
    <name evidence="4" type="ORF">SAMN05192539_102734</name>
</gene>
<keyword evidence="5" id="KW-1185">Reference proteome</keyword>
<proteinExistence type="predicted"/>
<name>A0A1H7DH50_9BURK</name>
<evidence type="ECO:0000256" key="1">
    <source>
        <dbReference type="ARBA" id="ARBA00022679"/>
    </source>
</evidence>
<evidence type="ECO:0000259" key="3">
    <source>
        <dbReference type="PROSITE" id="PS51186"/>
    </source>
</evidence>
<dbReference type="GO" id="GO:0016747">
    <property type="term" value="F:acyltransferase activity, transferring groups other than amino-acyl groups"/>
    <property type="evidence" value="ECO:0007669"/>
    <property type="project" value="InterPro"/>
</dbReference>
<dbReference type="SUPFAM" id="SSF55729">
    <property type="entry name" value="Acyl-CoA N-acyltransferases (Nat)"/>
    <property type="match status" value="1"/>
</dbReference>
<evidence type="ECO:0000313" key="4">
    <source>
        <dbReference type="EMBL" id="SEJ97565.1"/>
    </source>
</evidence>
<dbReference type="Proteomes" id="UP000198866">
    <property type="component" value="Unassembled WGS sequence"/>
</dbReference>
<dbReference type="AlphaFoldDB" id="A0A1H7DH50"/>
<keyword evidence="1 4" id="KW-0808">Transferase</keyword>
<keyword evidence="2" id="KW-0012">Acyltransferase</keyword>
<dbReference type="InterPro" id="IPR050832">
    <property type="entry name" value="Bact_Acetyltransf"/>
</dbReference>
<dbReference type="InterPro" id="IPR000182">
    <property type="entry name" value="GNAT_dom"/>
</dbReference>
<evidence type="ECO:0000313" key="5">
    <source>
        <dbReference type="Proteomes" id="UP000198866"/>
    </source>
</evidence>
<dbReference type="EMBL" id="FNYE01000027">
    <property type="protein sequence ID" value="SEJ97565.1"/>
    <property type="molecule type" value="Genomic_DNA"/>
</dbReference>
<dbReference type="InterPro" id="IPR016181">
    <property type="entry name" value="Acyl_CoA_acyltransferase"/>
</dbReference>